<feature type="compositionally biased region" description="Acidic residues" evidence="2">
    <location>
        <begin position="923"/>
        <end position="936"/>
    </location>
</feature>
<feature type="compositionally biased region" description="Basic and acidic residues" evidence="2">
    <location>
        <begin position="1770"/>
        <end position="1792"/>
    </location>
</feature>
<feature type="compositionally biased region" description="Basic and acidic residues" evidence="2">
    <location>
        <begin position="1256"/>
        <end position="1288"/>
    </location>
</feature>
<feature type="compositionally biased region" description="Polar residues" evidence="2">
    <location>
        <begin position="1454"/>
        <end position="1465"/>
    </location>
</feature>
<feature type="compositionally biased region" description="Polar residues" evidence="2">
    <location>
        <begin position="1551"/>
        <end position="1563"/>
    </location>
</feature>
<accession>A0ABR2H7Y9</accession>
<dbReference type="Pfam" id="PF00168">
    <property type="entry name" value="C2"/>
    <property type="match status" value="1"/>
</dbReference>
<feature type="compositionally biased region" description="Acidic residues" evidence="2">
    <location>
        <begin position="1104"/>
        <end position="1128"/>
    </location>
</feature>
<feature type="compositionally biased region" description="Acidic residues" evidence="2">
    <location>
        <begin position="1741"/>
        <end position="1754"/>
    </location>
</feature>
<feature type="domain" description="Protein kinase" evidence="4">
    <location>
        <begin position="252"/>
        <end position="598"/>
    </location>
</feature>
<dbReference type="InterPro" id="IPR050767">
    <property type="entry name" value="Sel1_AlgK"/>
</dbReference>
<dbReference type="CDD" id="cd00030">
    <property type="entry name" value="C2"/>
    <property type="match status" value="1"/>
</dbReference>
<feature type="compositionally biased region" description="Basic and acidic residues" evidence="2">
    <location>
        <begin position="1390"/>
        <end position="1400"/>
    </location>
</feature>
<reference evidence="5 6" key="1">
    <citation type="submission" date="2024-04" db="EMBL/GenBank/DDBJ databases">
        <title>Tritrichomonas musculus Genome.</title>
        <authorList>
            <person name="Alves-Ferreira E."/>
            <person name="Grigg M."/>
            <person name="Lorenzi H."/>
            <person name="Galac M."/>
        </authorList>
    </citation>
    <scope>NUCLEOTIDE SEQUENCE [LARGE SCALE GENOMIC DNA]</scope>
    <source>
        <strain evidence="5 6">EAF2021</strain>
    </source>
</reference>
<dbReference type="PANTHER" id="PTHR11102">
    <property type="entry name" value="SEL-1-LIKE PROTEIN"/>
    <property type="match status" value="1"/>
</dbReference>
<feature type="compositionally biased region" description="Basic and acidic residues" evidence="2">
    <location>
        <begin position="288"/>
        <end position="298"/>
    </location>
</feature>
<dbReference type="SUPFAM" id="SSF81901">
    <property type="entry name" value="HCP-like"/>
    <property type="match status" value="3"/>
</dbReference>
<feature type="compositionally biased region" description="Basic and acidic residues" evidence="2">
    <location>
        <begin position="1477"/>
        <end position="1502"/>
    </location>
</feature>
<feature type="compositionally biased region" description="Polar residues" evidence="2">
    <location>
        <begin position="1813"/>
        <end position="1824"/>
    </location>
</feature>
<dbReference type="SUPFAM" id="SSF56112">
    <property type="entry name" value="Protein kinase-like (PK-like)"/>
    <property type="match status" value="1"/>
</dbReference>
<feature type="compositionally biased region" description="Basic and acidic residues" evidence="2">
    <location>
        <begin position="1088"/>
        <end position="1103"/>
    </location>
</feature>
<dbReference type="Pfam" id="PF00069">
    <property type="entry name" value="Pkinase"/>
    <property type="match status" value="1"/>
</dbReference>
<gene>
    <name evidence="5" type="ORF">M9Y10_026258</name>
</gene>
<organism evidence="5 6">
    <name type="scientific">Tritrichomonas musculus</name>
    <dbReference type="NCBI Taxonomy" id="1915356"/>
    <lineage>
        <taxon>Eukaryota</taxon>
        <taxon>Metamonada</taxon>
        <taxon>Parabasalia</taxon>
        <taxon>Tritrichomonadida</taxon>
        <taxon>Tritrichomonadidae</taxon>
        <taxon>Tritrichomonas</taxon>
    </lineage>
</organism>
<name>A0ABR2H7Y9_9EUKA</name>
<dbReference type="Gene3D" id="1.10.510.10">
    <property type="entry name" value="Transferase(Phosphotransferase) domain 1"/>
    <property type="match status" value="1"/>
</dbReference>
<feature type="domain" description="C2" evidence="3">
    <location>
        <begin position="1116"/>
        <end position="1229"/>
    </location>
</feature>
<dbReference type="PROSITE" id="PS50004">
    <property type="entry name" value="C2"/>
    <property type="match status" value="1"/>
</dbReference>
<dbReference type="SMART" id="SM00239">
    <property type="entry name" value="C2"/>
    <property type="match status" value="1"/>
</dbReference>
<comment type="similarity">
    <text evidence="1">Belongs to the sel-1 family.</text>
</comment>
<feature type="compositionally biased region" description="Basic and acidic residues" evidence="2">
    <location>
        <begin position="1607"/>
        <end position="1633"/>
    </location>
</feature>
<evidence type="ECO:0000259" key="4">
    <source>
        <dbReference type="PROSITE" id="PS50011"/>
    </source>
</evidence>
<feature type="compositionally biased region" description="Polar residues" evidence="2">
    <location>
        <begin position="1915"/>
        <end position="1925"/>
    </location>
</feature>
<feature type="compositionally biased region" description="Acidic residues" evidence="2">
    <location>
        <begin position="976"/>
        <end position="1087"/>
    </location>
</feature>
<feature type="compositionally biased region" description="Basic and acidic residues" evidence="2">
    <location>
        <begin position="1880"/>
        <end position="1892"/>
    </location>
</feature>
<feature type="region of interest" description="Disordered" evidence="2">
    <location>
        <begin position="273"/>
        <end position="298"/>
    </location>
</feature>
<dbReference type="EMBL" id="JAPFFF010000039">
    <property type="protein sequence ID" value="KAK8842041.1"/>
    <property type="molecule type" value="Genomic_DNA"/>
</dbReference>
<dbReference type="Gene3D" id="1.25.40.10">
    <property type="entry name" value="Tetratricopeptide repeat domain"/>
    <property type="match status" value="1"/>
</dbReference>
<evidence type="ECO:0000256" key="2">
    <source>
        <dbReference type="SAM" id="MobiDB-lite"/>
    </source>
</evidence>
<keyword evidence="6" id="KW-1185">Reference proteome</keyword>
<feature type="compositionally biased region" description="Basic and acidic residues" evidence="2">
    <location>
        <begin position="1640"/>
        <end position="1652"/>
    </location>
</feature>
<dbReference type="SUPFAM" id="SSF49562">
    <property type="entry name" value="C2 domain (Calcium/lipid-binding domain, CaLB)"/>
    <property type="match status" value="1"/>
</dbReference>
<dbReference type="SMART" id="SM00220">
    <property type="entry name" value="S_TKc"/>
    <property type="match status" value="1"/>
</dbReference>
<proteinExistence type="inferred from homology"/>
<feature type="compositionally biased region" description="Acidic residues" evidence="2">
    <location>
        <begin position="1572"/>
        <end position="1585"/>
    </location>
</feature>
<feature type="compositionally biased region" description="Basic and acidic residues" evidence="2">
    <location>
        <begin position="1965"/>
        <end position="1977"/>
    </location>
</feature>
<sequence>MFSAISKSSIKIRIVKLLGIDTIQDSREYIEIKLKFDNVSKIFPINKLDHINFTRYMSNISLIANFNLVLSARKNKNDDFQQIAHINSIDLTEIDFKDKIHSREVAFTIDNDPSNKSVICQIIINHHPNKQDYEPIHEFIMSDFYFDSTDSKKSPKKISENDKFTLYSVHSQKKKSRYILKKYKLDEIKSKVSSDDQYLTVNDMYNIESTQNFSTLLPIVGYVRMKRQELIKDENEETNSSPGIDPYWIINDPQYYELTGDEFHPVADESTTPWSVEIDNDSGSTKDPNIEKVDDDKGKELLGDEIEDILVDSESSSNSNPENTKYIESDDIISCIVYDYMHFVTLEELIHQDTNIKKYNNDYKTIIMFEVSHAISCLHFYGASHRHLNSSNILIDTKTLEAKLYDYELSTEITGKDLKGIYYEQEQQYKPKTEKSNDFSDDVFALGLIFFEIATGKKKSRDNNDDIIYLSSNLRLVITQMINEENLQRPRAEEIVYLIISGNFGIYDSSKNHVKKSIIKTDESQKNEPIHSSFGIEFQKDKESKDGSTFLSSVVCSLLYLYKEESLREETVKIMEKVINEEGEKNPFVMSLFGHSLYTGYEGISVETARGSSLLSRAYKSDKNKPDYHFCMINHDDTVDTFSIWWRYQQIRTGMRDSSIFFSDVEKPVIDSKYKKFIEKVIEMHREDADDNPHVAVSLALLLQCDSSEDTERLIQKGVDSYITRSLSPSLTAPTEKYLDQKKVGAIHNSKEVFAELASYYYYSNNKDLNECEKYAKSGAVNKEPQCEYIRGELLLANGEKEKAESYFKRAKDHGYKDNINRNVNNYNNVDADDDEAFSDDENAKPKPLFGMNAQPSRFDFNSDDDSEFKESLKKSKTNIKVNDFVSGSDDNDNEVGDVKLNIKHAESATLYVKKNKEQSDFSFEEEEEENYDEEALSSQDIIERSPNIDNEEPGRPEEGNYGTDNYEETKFENEETKDENEETKDENEETKDENEEAKDENEETKDENEETKDENEETKDENEEAKDENEEAKDENEEAKDENEETKDENEETKDENEETKDENEEAKDENEEAKDENEEAKDENEETKGENEETKGENEDNKTDDEDDDNDDNDENKSDDDNDENESPSLRCIFDVTVVEAKDLPSPGLIKGEHYCTIELGRSEQTKFAKTLSPSWNEQFHFTVENRNEAKLILTVKNHVALRSDKDVSKVEINTSSFTTELTDKWYDLQPSKGNKTGGKIHLSVKCTSLVEPKRATTRKQEQKESVNDKGENEIDKEKKEEEVKLEQPNANSIGTRAPEEHQSENAEQEGEPVGLNPPWMVDLDGNETITQEPQEDENPEWTVDSTQEEQPAITESIEAGEEQELEESKQPESENNEYEYNDDQESAETKQNMKEENEANEDENSSLAERAITTNDNYSENEGNKEEGGEEEEERESVGMNPPSMVDSEVNDTITQELQENDNPIWAADSTQEEQPKAGEEQESEEFKQPESENAEKETTNFLGMAPPEEFSEEDQSENEDEHEGRKEEEEERESVGMNPPSMVDSEVNYTITQESQENDNPIWAADSTQEEQPEAGEEQESEESKQQEPTTNFLRNRPAGASDEEHKTENNESESENKDDQESATTKEDKEEENEEYTRIVMSEKEAEPSAPDEDETIKQEGSENTEKHTISIGTRPPEAFDEEHKNENEGGHEGQEEEERESAELNPPWMVDIDGNDTITQELQENDNPIWAADSTQEEQPEAGEEQESEESKQQEPTTNFLRNRPADASDEEHQSEKEDEHEGRKEEEEERESVGMSPPSMVDSEVNDTITQESQENDNPIWAADSTPEEQPATTESIEVGEEQESEESKQPESENAEKETTNFLGMAPPEAFNEEHQSENEGEHEGQEEERESAGLNPPWMVDIEGNDTITQESQENDNPIWAADSTQEEQPETTEQGLEESKQTTNFLGTRPADSSEAEHKEDSTEERSLAASDLIEDSEENRPAMTLNDEPFNETIERLIAARNSTELIQYLQSNNDPSMSNRVFNRVFATDAEFYTQLLEEGVKEESPIALHKLAVSLIFDKRNNEDYSYAQENYSKARHLLEKCIKQGFTLSYFTLGRLLHEVYQEDSHAFLLAREGAAKGDKYCSCLLGHFISHGVGIQKDFERGVILMLSSKAEDYYDRFATDIALYYYKHARDEHSAFKWFTKAYENSKTSASINNLGLCYLSGIGTAKNIEKAKEIFNVGIEKDDIYSIYHLAFILELKDDHKKALELYKDAADKGNVNAQAYYAYLLHRDDKNSENSRLYFKIAADKGHVASQASLGFLTEETDPQSSLDYYKKAAEKGSPDACAYLAKKYSIENDKENTFKYMKMCSRLGNDIVPLEYAVRLYNRGYFKTAIDYFKMIAEKNNPIAKYFIAAMTFKGEGCVKDENKAFDMMKELADQNIHKAAEFIENYFNQE</sequence>
<dbReference type="InterPro" id="IPR011990">
    <property type="entry name" value="TPR-like_helical_dom_sf"/>
</dbReference>
<evidence type="ECO:0000313" key="6">
    <source>
        <dbReference type="Proteomes" id="UP001470230"/>
    </source>
</evidence>
<feature type="region of interest" description="Disordered" evidence="2">
    <location>
        <begin position="1256"/>
        <end position="1995"/>
    </location>
</feature>
<feature type="compositionally biased region" description="Basic and acidic residues" evidence="2">
    <location>
        <begin position="1661"/>
        <end position="1674"/>
    </location>
</feature>
<dbReference type="SMART" id="SM00671">
    <property type="entry name" value="SEL1"/>
    <property type="match status" value="9"/>
</dbReference>
<feature type="compositionally biased region" description="Acidic residues" evidence="2">
    <location>
        <begin position="1377"/>
        <end position="1389"/>
    </location>
</feature>
<comment type="caution">
    <text evidence="5">The sequence shown here is derived from an EMBL/GenBank/DDBJ whole genome shotgun (WGS) entry which is preliminary data.</text>
</comment>
<feature type="compositionally biased region" description="Polar residues" evidence="2">
    <location>
        <begin position="1722"/>
        <end position="1732"/>
    </location>
</feature>
<feature type="compositionally biased region" description="Basic and acidic residues" evidence="2">
    <location>
        <begin position="1853"/>
        <end position="1867"/>
    </location>
</feature>
<dbReference type="Proteomes" id="UP001470230">
    <property type="component" value="Unassembled WGS sequence"/>
</dbReference>
<dbReference type="InterPro" id="IPR011009">
    <property type="entry name" value="Kinase-like_dom_sf"/>
</dbReference>
<feature type="region of interest" description="Disordered" evidence="2">
    <location>
        <begin position="915"/>
        <end position="1131"/>
    </location>
</feature>
<feature type="compositionally biased region" description="Acidic residues" evidence="2">
    <location>
        <begin position="1513"/>
        <end position="1525"/>
    </location>
</feature>
<feature type="compositionally biased region" description="Basic and acidic residues" evidence="2">
    <location>
        <begin position="1687"/>
        <end position="1699"/>
    </location>
</feature>
<dbReference type="InterPro" id="IPR035892">
    <property type="entry name" value="C2_domain_sf"/>
</dbReference>
<dbReference type="InterPro" id="IPR000719">
    <property type="entry name" value="Prot_kinase_dom"/>
</dbReference>
<protein>
    <submittedName>
        <fullName evidence="5">Protein Aster-C</fullName>
    </submittedName>
</protein>
<evidence type="ECO:0000256" key="1">
    <source>
        <dbReference type="ARBA" id="ARBA00038101"/>
    </source>
</evidence>
<dbReference type="InterPro" id="IPR006597">
    <property type="entry name" value="Sel1-like"/>
</dbReference>
<evidence type="ECO:0000259" key="3">
    <source>
        <dbReference type="PROSITE" id="PS50004"/>
    </source>
</evidence>
<dbReference type="Gene3D" id="2.60.40.150">
    <property type="entry name" value="C2 domain"/>
    <property type="match status" value="1"/>
</dbReference>
<evidence type="ECO:0000313" key="5">
    <source>
        <dbReference type="EMBL" id="KAK8842041.1"/>
    </source>
</evidence>
<dbReference type="PANTHER" id="PTHR11102:SF160">
    <property type="entry name" value="ERAD-ASSOCIATED E3 UBIQUITIN-PROTEIN LIGASE COMPONENT HRD3"/>
    <property type="match status" value="1"/>
</dbReference>
<dbReference type="Pfam" id="PF08238">
    <property type="entry name" value="Sel1"/>
    <property type="match status" value="7"/>
</dbReference>
<dbReference type="PROSITE" id="PS50011">
    <property type="entry name" value="PROTEIN_KINASE_DOM"/>
    <property type="match status" value="1"/>
</dbReference>
<dbReference type="InterPro" id="IPR000008">
    <property type="entry name" value="C2_dom"/>
</dbReference>